<keyword evidence="3" id="KW-1185">Reference proteome</keyword>
<dbReference type="PANTHER" id="PTHR12110:SF41">
    <property type="entry name" value="INOSOSE DEHYDRATASE"/>
    <property type="match status" value="1"/>
</dbReference>
<dbReference type="EMBL" id="JBHSFQ010000005">
    <property type="protein sequence ID" value="MFC4561702.1"/>
    <property type="molecule type" value="Genomic_DNA"/>
</dbReference>
<evidence type="ECO:0000259" key="1">
    <source>
        <dbReference type="Pfam" id="PF01261"/>
    </source>
</evidence>
<dbReference type="InterPro" id="IPR013022">
    <property type="entry name" value="Xyl_isomerase-like_TIM-brl"/>
</dbReference>
<evidence type="ECO:0000313" key="3">
    <source>
        <dbReference type="Proteomes" id="UP001595923"/>
    </source>
</evidence>
<dbReference type="GO" id="GO:0016853">
    <property type="term" value="F:isomerase activity"/>
    <property type="evidence" value="ECO:0007669"/>
    <property type="project" value="UniProtKB-KW"/>
</dbReference>
<dbReference type="Proteomes" id="UP001595923">
    <property type="component" value="Unassembled WGS sequence"/>
</dbReference>
<dbReference type="InterPro" id="IPR050312">
    <property type="entry name" value="IolE/XylAMocC-like"/>
</dbReference>
<dbReference type="RefSeq" id="WP_378572319.1">
    <property type="nucleotide sequence ID" value="NZ_JBHSFQ010000005.1"/>
</dbReference>
<feature type="domain" description="Xylose isomerase-like TIM barrel" evidence="1">
    <location>
        <begin position="35"/>
        <end position="266"/>
    </location>
</feature>
<comment type="caution">
    <text evidence="2">The sequence shown here is derived from an EMBL/GenBank/DDBJ whole genome shotgun (WGS) entry which is preliminary data.</text>
</comment>
<sequence>MTAPLPWPLAYTASSDDCRAPVPLGFQAPLADAARRLAGLGYDGLEVQVRDPRAGDAGTIGRTVADTGLRVLAVATGPVAAQDGLTLADPEQGVRRRALDRLLRAADVAGALGVPLTLGQTRGTFAPGLADRQRAWVEQAVCRLAEETAATGGGLLLEPQCRDATSLWHTPEEALAAARRMGAAAGLVLDTHHLEREGIDPLAAVTGHARSAGCLQLAAPAVRGPLAPGDARLPPLLHALKDGGFTGWLTLEHTQDGGSPRAAARSRAALHHAAAALT</sequence>
<dbReference type="SUPFAM" id="SSF51658">
    <property type="entry name" value="Xylose isomerase-like"/>
    <property type="match status" value="1"/>
</dbReference>
<dbReference type="Pfam" id="PF01261">
    <property type="entry name" value="AP_endonuc_2"/>
    <property type="match status" value="1"/>
</dbReference>
<dbReference type="InterPro" id="IPR036237">
    <property type="entry name" value="Xyl_isomerase-like_sf"/>
</dbReference>
<dbReference type="Gene3D" id="3.20.20.150">
    <property type="entry name" value="Divalent-metal-dependent TIM barrel enzymes"/>
    <property type="match status" value="1"/>
</dbReference>
<reference evidence="3" key="1">
    <citation type="journal article" date="2019" name="Int. J. Syst. Evol. Microbiol.">
        <title>The Global Catalogue of Microorganisms (GCM) 10K type strain sequencing project: providing services to taxonomists for standard genome sequencing and annotation.</title>
        <authorList>
            <consortium name="The Broad Institute Genomics Platform"/>
            <consortium name="The Broad Institute Genome Sequencing Center for Infectious Disease"/>
            <person name="Wu L."/>
            <person name="Ma J."/>
        </authorList>
    </citation>
    <scope>NUCLEOTIDE SEQUENCE [LARGE SCALE GENOMIC DNA]</scope>
    <source>
        <strain evidence="3">XZYJ18</strain>
    </source>
</reference>
<protein>
    <submittedName>
        <fullName evidence="2">Sugar phosphate isomerase/epimerase family protein</fullName>
    </submittedName>
</protein>
<name>A0ABV9DTI2_9ACTN</name>
<gene>
    <name evidence="2" type="ORF">ACFO4E_07520</name>
</gene>
<accession>A0ABV9DTI2</accession>
<dbReference type="PANTHER" id="PTHR12110">
    <property type="entry name" value="HYDROXYPYRUVATE ISOMERASE"/>
    <property type="match status" value="1"/>
</dbReference>
<keyword evidence="2" id="KW-0413">Isomerase</keyword>
<evidence type="ECO:0000313" key="2">
    <source>
        <dbReference type="EMBL" id="MFC4561702.1"/>
    </source>
</evidence>
<organism evidence="2 3">
    <name type="scientific">Nocardiopsis mangrovi</name>
    <dbReference type="NCBI Taxonomy" id="1179818"/>
    <lineage>
        <taxon>Bacteria</taxon>
        <taxon>Bacillati</taxon>
        <taxon>Actinomycetota</taxon>
        <taxon>Actinomycetes</taxon>
        <taxon>Streptosporangiales</taxon>
        <taxon>Nocardiopsidaceae</taxon>
        <taxon>Nocardiopsis</taxon>
    </lineage>
</organism>
<proteinExistence type="predicted"/>